<organism evidence="2 3">
    <name type="scientific">Rehaibacterium terrae</name>
    <dbReference type="NCBI Taxonomy" id="1341696"/>
    <lineage>
        <taxon>Bacteria</taxon>
        <taxon>Pseudomonadati</taxon>
        <taxon>Pseudomonadota</taxon>
        <taxon>Gammaproteobacteria</taxon>
        <taxon>Lysobacterales</taxon>
        <taxon>Lysobacteraceae</taxon>
        <taxon>Rehaibacterium</taxon>
    </lineage>
</organism>
<dbReference type="EMBL" id="JACHHX010000010">
    <property type="protein sequence ID" value="MBB5015711.1"/>
    <property type="molecule type" value="Genomic_DNA"/>
</dbReference>
<comment type="caution">
    <text evidence="2">The sequence shown here is derived from an EMBL/GenBank/DDBJ whole genome shotgun (WGS) entry which is preliminary data.</text>
</comment>
<keyword evidence="1" id="KW-1133">Transmembrane helix</keyword>
<keyword evidence="1" id="KW-0812">Transmembrane</keyword>
<sequence length="140" mass="15978">MIFFYDRAEYLRPWKLFTLGVGIALLIAGSIYTPAPDWDIPISLIMAVLAYLTAPWSLRVLLERRWNHLPAALFATWFSVDGSYAIYWHFRDPVALELMRPANFAASLGLYGICGVIWLYRGSLRALFTEFLGTIGLSRK</sequence>
<feature type="transmembrane region" description="Helical" evidence="1">
    <location>
        <begin position="69"/>
        <end position="90"/>
    </location>
</feature>
<evidence type="ECO:0000256" key="1">
    <source>
        <dbReference type="SAM" id="Phobius"/>
    </source>
</evidence>
<gene>
    <name evidence="2" type="ORF">HNQ58_001619</name>
</gene>
<feature type="transmembrane region" description="Helical" evidence="1">
    <location>
        <begin position="102"/>
        <end position="120"/>
    </location>
</feature>
<dbReference type="AlphaFoldDB" id="A0A7W7Y098"/>
<dbReference type="RefSeq" id="WP_221301215.1">
    <property type="nucleotide sequence ID" value="NZ_JACHHX010000010.1"/>
</dbReference>
<evidence type="ECO:0000313" key="2">
    <source>
        <dbReference type="EMBL" id="MBB5015711.1"/>
    </source>
</evidence>
<evidence type="ECO:0000313" key="3">
    <source>
        <dbReference type="Proteomes" id="UP000519004"/>
    </source>
</evidence>
<protein>
    <submittedName>
        <fullName evidence="2">Uncharacterized protein</fullName>
    </submittedName>
</protein>
<feature type="transmembrane region" description="Helical" evidence="1">
    <location>
        <begin position="40"/>
        <end position="62"/>
    </location>
</feature>
<accession>A0A7W7Y098</accession>
<name>A0A7W7Y098_9GAMM</name>
<keyword evidence="1" id="KW-0472">Membrane</keyword>
<dbReference type="Proteomes" id="UP000519004">
    <property type="component" value="Unassembled WGS sequence"/>
</dbReference>
<keyword evidence="3" id="KW-1185">Reference proteome</keyword>
<feature type="transmembrane region" description="Helical" evidence="1">
    <location>
        <begin position="16"/>
        <end position="34"/>
    </location>
</feature>
<proteinExistence type="predicted"/>
<reference evidence="2 3" key="1">
    <citation type="submission" date="2020-08" db="EMBL/GenBank/DDBJ databases">
        <title>Genomic Encyclopedia of Type Strains, Phase IV (KMG-IV): sequencing the most valuable type-strain genomes for metagenomic binning, comparative biology and taxonomic classification.</title>
        <authorList>
            <person name="Goeker M."/>
        </authorList>
    </citation>
    <scope>NUCLEOTIDE SEQUENCE [LARGE SCALE GENOMIC DNA]</scope>
    <source>
        <strain evidence="2 3">DSM 25897</strain>
    </source>
</reference>